<name>A0ACC0ALN5_CATRO</name>
<accession>A0ACC0ALN5</accession>
<gene>
    <name evidence="1" type="ORF">M9H77_20680</name>
</gene>
<proteinExistence type="predicted"/>
<keyword evidence="2" id="KW-1185">Reference proteome</keyword>
<dbReference type="EMBL" id="CM044705">
    <property type="protein sequence ID" value="KAI5661357.1"/>
    <property type="molecule type" value="Genomic_DNA"/>
</dbReference>
<sequence length="227" mass="25072">MSAARNSSYYKLKGAITLLQYRYRISSSSPTAQLQSYHWNLGYGGNYMNQGLGLIISAGNREAGTIKSDFARAKDFQSPVPPPPPSPSPPSQKPFISTWVKWLLGTVLSTLLPFWKQKWEGLLQLEGKVEKVVEEVEEVAEVVEKVATVAEKISAEAAEQLPDNSIIKKAALAVEHASNATAADAQLTQNFIHKVEDVKQDLKDLEGMVEPVIDNIIKVDMEPHQNK</sequence>
<reference evidence="2" key="1">
    <citation type="journal article" date="2023" name="Nat. Plants">
        <title>Single-cell RNA sequencing provides a high-resolution roadmap for understanding the multicellular compartmentation of specialized metabolism.</title>
        <authorList>
            <person name="Sun S."/>
            <person name="Shen X."/>
            <person name="Li Y."/>
            <person name="Li Y."/>
            <person name="Wang S."/>
            <person name="Li R."/>
            <person name="Zhang H."/>
            <person name="Shen G."/>
            <person name="Guo B."/>
            <person name="Wei J."/>
            <person name="Xu J."/>
            <person name="St-Pierre B."/>
            <person name="Chen S."/>
            <person name="Sun C."/>
        </authorList>
    </citation>
    <scope>NUCLEOTIDE SEQUENCE [LARGE SCALE GENOMIC DNA]</scope>
</reference>
<protein>
    <submittedName>
        <fullName evidence="1">Uncharacterized protein</fullName>
    </submittedName>
</protein>
<evidence type="ECO:0000313" key="2">
    <source>
        <dbReference type="Proteomes" id="UP001060085"/>
    </source>
</evidence>
<dbReference type="Proteomes" id="UP001060085">
    <property type="component" value="Linkage Group LG05"/>
</dbReference>
<comment type="caution">
    <text evidence="1">The sequence shown here is derived from an EMBL/GenBank/DDBJ whole genome shotgun (WGS) entry which is preliminary data.</text>
</comment>
<evidence type="ECO:0000313" key="1">
    <source>
        <dbReference type="EMBL" id="KAI5661357.1"/>
    </source>
</evidence>
<organism evidence="1 2">
    <name type="scientific">Catharanthus roseus</name>
    <name type="common">Madagascar periwinkle</name>
    <name type="synonym">Vinca rosea</name>
    <dbReference type="NCBI Taxonomy" id="4058"/>
    <lineage>
        <taxon>Eukaryota</taxon>
        <taxon>Viridiplantae</taxon>
        <taxon>Streptophyta</taxon>
        <taxon>Embryophyta</taxon>
        <taxon>Tracheophyta</taxon>
        <taxon>Spermatophyta</taxon>
        <taxon>Magnoliopsida</taxon>
        <taxon>eudicotyledons</taxon>
        <taxon>Gunneridae</taxon>
        <taxon>Pentapetalae</taxon>
        <taxon>asterids</taxon>
        <taxon>lamiids</taxon>
        <taxon>Gentianales</taxon>
        <taxon>Apocynaceae</taxon>
        <taxon>Rauvolfioideae</taxon>
        <taxon>Vinceae</taxon>
        <taxon>Catharanthinae</taxon>
        <taxon>Catharanthus</taxon>
    </lineage>
</organism>